<dbReference type="EMBL" id="LIYD01000005">
    <property type="protein sequence ID" value="KOS07228.1"/>
    <property type="molecule type" value="Genomic_DNA"/>
</dbReference>
<dbReference type="AlphaFoldDB" id="A0A0M8MK80"/>
<reference evidence="1 2" key="1">
    <citation type="submission" date="2015-08" db="EMBL/GenBank/DDBJ databases">
        <title>Whole genome sequence of Flavobacterium akiainvivens IK-1T, from decaying Wikstroemia oahuensis, an endemic Hawaiian shrub.</title>
        <authorList>
            <person name="Wan X."/>
            <person name="Hou S."/>
            <person name="Saito J."/>
            <person name="Donachie S."/>
        </authorList>
    </citation>
    <scope>NUCLEOTIDE SEQUENCE [LARGE SCALE GENOMIC DNA]</scope>
    <source>
        <strain evidence="1 2">IK-1</strain>
    </source>
</reference>
<keyword evidence="2" id="KW-1185">Reference proteome</keyword>
<evidence type="ECO:0000313" key="2">
    <source>
        <dbReference type="Proteomes" id="UP000037755"/>
    </source>
</evidence>
<dbReference type="OrthoDB" id="1411841at2"/>
<comment type="caution">
    <text evidence="1">The sequence shown here is derived from an EMBL/GenBank/DDBJ whole genome shotgun (WGS) entry which is preliminary data.</text>
</comment>
<dbReference type="PATRIC" id="fig|1202724.3.peg.3155"/>
<proteinExistence type="predicted"/>
<sequence>MKNIKPISLHPILVSASVEFLKDEVMECLTTQDGLPELIGQLLYYKEEGKALYPEIYIFDDIDLIKKILFNSQFCLLGSGEKSKEVMLKALKKCAPLTENGWAIYILRKDNSLEYGVFRAGNSILSMSISEALIDEGSEELKVILVHQIADKLIEVRGIKADTLLISYGNQQLAKNSPTTNQIEFISSIIKDVKSEYKDPTVNFLRKVFLEVLQKGHGTLACVIHHKKKVIPKKLEDGIVLGSRINIPDMIKELQDKNDLQANSKLEAHFALIIGMMQSDGITVFTTNGEVASYNVFVKHPEKLINSKTSGGARSRTYLTLCDMIGNGVEAAYIQSQDGKIEYSNGK</sequence>
<evidence type="ECO:0008006" key="3">
    <source>
        <dbReference type="Google" id="ProtNLM"/>
    </source>
</evidence>
<name>A0A0M8MK80_9FLAO</name>
<dbReference type="RefSeq" id="WP_054408878.1">
    <property type="nucleotide sequence ID" value="NZ_FOYA01000005.1"/>
</dbReference>
<accession>A0A0M8MK80</accession>
<evidence type="ECO:0000313" key="1">
    <source>
        <dbReference type="EMBL" id="KOS07228.1"/>
    </source>
</evidence>
<protein>
    <recommendedName>
        <fullName evidence="3">DAC domain-containing protein</fullName>
    </recommendedName>
</protein>
<dbReference type="Proteomes" id="UP000037755">
    <property type="component" value="Unassembled WGS sequence"/>
</dbReference>
<organism evidence="1 2">
    <name type="scientific">Flavobacterium akiainvivens</name>
    <dbReference type="NCBI Taxonomy" id="1202724"/>
    <lineage>
        <taxon>Bacteria</taxon>
        <taxon>Pseudomonadati</taxon>
        <taxon>Bacteroidota</taxon>
        <taxon>Flavobacteriia</taxon>
        <taxon>Flavobacteriales</taxon>
        <taxon>Flavobacteriaceae</taxon>
        <taxon>Flavobacterium</taxon>
    </lineage>
</organism>
<gene>
    <name evidence="1" type="ORF">AM493_15175</name>
</gene>